<gene>
    <name evidence="15" type="ORF">SAMN04487996_12078</name>
</gene>
<keyword evidence="8" id="KW-0902">Two-component regulatory system</keyword>
<dbReference type="SUPFAM" id="SSF52172">
    <property type="entry name" value="CheY-like"/>
    <property type="match status" value="1"/>
</dbReference>
<dbReference type="EC" id="2.7.13.3" evidence="2"/>
<dbReference type="PANTHER" id="PTHR43547:SF2">
    <property type="entry name" value="HYBRID SIGNAL TRANSDUCTION HISTIDINE KINASE C"/>
    <property type="match status" value="1"/>
</dbReference>
<keyword evidence="10" id="KW-0804">Transcription</keyword>
<evidence type="ECO:0000256" key="9">
    <source>
        <dbReference type="ARBA" id="ARBA00023015"/>
    </source>
</evidence>
<dbReference type="InterPro" id="IPR013783">
    <property type="entry name" value="Ig-like_fold"/>
</dbReference>
<evidence type="ECO:0000259" key="13">
    <source>
        <dbReference type="PROSITE" id="PS50109"/>
    </source>
</evidence>
<dbReference type="InterPro" id="IPR003594">
    <property type="entry name" value="HATPase_dom"/>
</dbReference>
<dbReference type="InterPro" id="IPR018060">
    <property type="entry name" value="HTH_AraC"/>
</dbReference>
<dbReference type="OrthoDB" id="9797097at2"/>
<evidence type="ECO:0000313" key="15">
    <source>
        <dbReference type="EMBL" id="SDG59087.1"/>
    </source>
</evidence>
<evidence type="ECO:0000256" key="3">
    <source>
        <dbReference type="ARBA" id="ARBA00022553"/>
    </source>
</evidence>
<dbReference type="PRINTS" id="PR00344">
    <property type="entry name" value="BCTRLSENSOR"/>
</dbReference>
<dbReference type="SUPFAM" id="SSF63829">
    <property type="entry name" value="Calcium-dependent phosphotriesterase"/>
    <property type="match status" value="1"/>
</dbReference>
<dbReference type="InterPro" id="IPR003661">
    <property type="entry name" value="HisK_dim/P_dom"/>
</dbReference>
<dbReference type="Pfam" id="PF07495">
    <property type="entry name" value="Y_Y_Y"/>
    <property type="match status" value="1"/>
</dbReference>
<dbReference type="PROSITE" id="PS01124">
    <property type="entry name" value="HTH_ARAC_FAMILY_2"/>
    <property type="match status" value="1"/>
</dbReference>
<keyword evidence="16" id="KW-1185">Reference proteome</keyword>
<keyword evidence="7" id="KW-0067">ATP-binding</keyword>
<evidence type="ECO:0000259" key="12">
    <source>
        <dbReference type="PROSITE" id="PS01124"/>
    </source>
</evidence>
<dbReference type="Pfam" id="PF00512">
    <property type="entry name" value="HisKA"/>
    <property type="match status" value="1"/>
</dbReference>
<dbReference type="SUPFAM" id="SSF101898">
    <property type="entry name" value="NHL repeat"/>
    <property type="match status" value="2"/>
</dbReference>
<dbReference type="InterPro" id="IPR001789">
    <property type="entry name" value="Sig_transdc_resp-reg_receiver"/>
</dbReference>
<dbReference type="InterPro" id="IPR005467">
    <property type="entry name" value="His_kinase_dom"/>
</dbReference>
<evidence type="ECO:0000256" key="10">
    <source>
        <dbReference type="ARBA" id="ARBA00023163"/>
    </source>
</evidence>
<evidence type="ECO:0000256" key="7">
    <source>
        <dbReference type="ARBA" id="ARBA00022840"/>
    </source>
</evidence>
<dbReference type="InterPro" id="IPR004358">
    <property type="entry name" value="Sig_transdc_His_kin-like_C"/>
</dbReference>
<keyword evidence="9" id="KW-0805">Transcription regulation</keyword>
<proteinExistence type="predicted"/>
<feature type="modified residue" description="4-aspartylphosphate" evidence="11">
    <location>
        <position position="1153"/>
    </location>
</feature>
<dbReference type="GO" id="GO:0043565">
    <property type="term" value="F:sequence-specific DNA binding"/>
    <property type="evidence" value="ECO:0007669"/>
    <property type="project" value="InterPro"/>
</dbReference>
<dbReference type="Gene3D" id="3.40.50.2300">
    <property type="match status" value="1"/>
</dbReference>
<comment type="catalytic activity">
    <reaction evidence="1">
        <text>ATP + protein L-histidine = ADP + protein N-phospho-L-histidine.</text>
        <dbReference type="EC" id="2.7.13.3"/>
    </reaction>
</comment>
<dbReference type="GO" id="GO:0003700">
    <property type="term" value="F:DNA-binding transcription factor activity"/>
    <property type="evidence" value="ECO:0007669"/>
    <property type="project" value="InterPro"/>
</dbReference>
<dbReference type="RefSeq" id="WP_090156452.1">
    <property type="nucleotide sequence ID" value="NZ_FNAN01000020.1"/>
</dbReference>
<dbReference type="InterPro" id="IPR009057">
    <property type="entry name" value="Homeodomain-like_sf"/>
</dbReference>
<evidence type="ECO:0000259" key="14">
    <source>
        <dbReference type="PROSITE" id="PS50110"/>
    </source>
</evidence>
<dbReference type="PROSITE" id="PS50110">
    <property type="entry name" value="RESPONSE_REGULATORY"/>
    <property type="match status" value="1"/>
</dbReference>
<dbReference type="SMART" id="SM00448">
    <property type="entry name" value="REC"/>
    <property type="match status" value="1"/>
</dbReference>
<keyword evidence="5" id="KW-0547">Nucleotide-binding</keyword>
<organism evidence="15 16">
    <name type="scientific">Dyadobacter soli</name>
    <dbReference type="NCBI Taxonomy" id="659014"/>
    <lineage>
        <taxon>Bacteria</taxon>
        <taxon>Pseudomonadati</taxon>
        <taxon>Bacteroidota</taxon>
        <taxon>Cytophagia</taxon>
        <taxon>Cytophagales</taxon>
        <taxon>Spirosomataceae</taxon>
        <taxon>Dyadobacter</taxon>
    </lineage>
</organism>
<dbReference type="SUPFAM" id="SSF46689">
    <property type="entry name" value="Homeodomain-like"/>
    <property type="match status" value="1"/>
</dbReference>
<dbReference type="SUPFAM" id="SSF47384">
    <property type="entry name" value="Homodimeric domain of signal transducing histidine kinase"/>
    <property type="match status" value="1"/>
</dbReference>
<dbReference type="SMART" id="SM00342">
    <property type="entry name" value="HTH_ARAC"/>
    <property type="match status" value="1"/>
</dbReference>
<dbReference type="CDD" id="cd00082">
    <property type="entry name" value="HisKA"/>
    <property type="match status" value="1"/>
</dbReference>
<dbReference type="SMART" id="SM00387">
    <property type="entry name" value="HATPase_c"/>
    <property type="match status" value="1"/>
</dbReference>
<dbReference type="SUPFAM" id="SSF55874">
    <property type="entry name" value="ATPase domain of HSP90 chaperone/DNA topoisomerase II/histidine kinase"/>
    <property type="match status" value="1"/>
</dbReference>
<feature type="domain" description="Histidine kinase" evidence="13">
    <location>
        <begin position="849"/>
        <end position="1067"/>
    </location>
</feature>
<dbReference type="InterPro" id="IPR036097">
    <property type="entry name" value="HisK_dim/P_sf"/>
</dbReference>
<name>A0A1G7VHB4_9BACT</name>
<evidence type="ECO:0000256" key="2">
    <source>
        <dbReference type="ARBA" id="ARBA00012438"/>
    </source>
</evidence>
<dbReference type="InterPro" id="IPR011110">
    <property type="entry name" value="Reg_prop"/>
</dbReference>
<dbReference type="EMBL" id="FNAN01000020">
    <property type="protein sequence ID" value="SDG59087.1"/>
    <property type="molecule type" value="Genomic_DNA"/>
</dbReference>
<keyword evidence="6 15" id="KW-0418">Kinase</keyword>
<dbReference type="Pfam" id="PF07494">
    <property type="entry name" value="Reg_prop"/>
    <property type="match status" value="5"/>
</dbReference>
<sequence>MRALFFTLLLVAAADIARCCDIGSVHNYSFRQISVNNGLSQNSVTSVFQDRQGFIWIGTYDGLNRFDGFNIQVKRHRSDGPKSLSDNRILCLQEDAQGHLLVGTDGGGIDLYDPAQDSFRRVSVQQGNLGSNIVQGLATDPNGQVWAATNKGLVILKTNGKVVERHYPAALRGVNIKCLLRDGNGNIWIGSARGLWMYPGNGTEPWNEKALTLMPGTAHWQVTAIRHDKNHRIWVGTSEGLYRIDPSGKGNVPSRITPAPAGQMAGISALATDYQGNIWVSTRGQGIYRLKADTRGLITEQEQFHTRRPFCNISENVVNTLFIDRSNTLWLGTDQKGTDYCDLSAGRFSTFYPLLSDKPGATGYEGKYISSVLETPTDLWIGAATEGLYQYDKCRNELISYKADIQAESICAVFQSKDRTIWIGASNGLYRLGDARGAKRPVSLVKGKFVARSICEDRFGNLWIATWDGVVRFEPGSGRMTQITTATGLSANSNYVVYADPYAPVVWAGTIGGGLNRIAYDAGGISEIRIYQQNEKDRRGLSSNHVWSIHRDGRSNLWIGTDAGLNRLTLSAASTVTGYEVISEPQLKDRKIVSILEARDGVLWLAGSQGLFQYNPQNRQTHQYTYRDGLQSTTMTEAAFQTADGMMYFGTINGLNYLRPGAKPARSFPTLTAFTDFRISNRPVGIGQAINGAVLLPEDINSTREITLSHRQKDFTIAFASLHYATPENNRFRYKLEGYDQHWTTTDFTQRTASYSNLDPGHYRFLVSSASGDDFKGNPVKSIRIVVKPAPWATWWAKTLYALLVAVAGLMLFNYFRTRQKLKTELFKEKLEKQKQQELNEIKLRFFTNITHEIRTPLGLILNPLQDLLAAAAQHDNFTNLRLKIIHRNAFKLYSLINQILDLRKISSNAEKLHVSEGDLVQSLLGVRESFNWMAGQKNIRFEFKSPAHLAGWFDRDKIEKIAFNLVSNAFKYTPSGGTVTLSVSREECDGPAYACVAVRDNGPGIGADEQGKIFEMYYQSEGHHSQGTGIGLSLSKSLVEMHGGWIDLDSSPGKGSEFRVTFPIDRAHFAAESIAAAEQSDVPAPATGTAQRRKKNSIDFSRKSVLLIEDNDDQREYLRDCLAPHFHVLDSAGGQEGIEIARKYQPDIVITDLMMPVIDGMGVCRELKSHAKTSHIPVIVHSIRNSAQTIREALQAGADDFIAKPFDYSVLVLKIHNILRSSNQLMLNVKNEEISGPTSIVVPSLDQELLKKIVAIVEKNMAESDFTVEKLCDEIGMSRMNLHRRLHGLIGKSASEFIREIRIKRAAQLLASGSMRISEVMDEVGISSNSHFNKYFREVYNISPKEFGQNARLN</sequence>
<dbReference type="PROSITE" id="PS50109">
    <property type="entry name" value="HIS_KIN"/>
    <property type="match status" value="1"/>
</dbReference>
<keyword evidence="3 11" id="KW-0597">Phosphoprotein</keyword>
<dbReference type="Pfam" id="PF00072">
    <property type="entry name" value="Response_reg"/>
    <property type="match status" value="1"/>
</dbReference>
<dbReference type="SMART" id="SM00388">
    <property type="entry name" value="HisKA"/>
    <property type="match status" value="1"/>
</dbReference>
<dbReference type="InterPro" id="IPR011006">
    <property type="entry name" value="CheY-like_superfamily"/>
</dbReference>
<dbReference type="GO" id="GO:0000155">
    <property type="term" value="F:phosphorelay sensor kinase activity"/>
    <property type="evidence" value="ECO:0007669"/>
    <property type="project" value="InterPro"/>
</dbReference>
<evidence type="ECO:0000256" key="8">
    <source>
        <dbReference type="ARBA" id="ARBA00023012"/>
    </source>
</evidence>
<evidence type="ECO:0000256" key="11">
    <source>
        <dbReference type="PROSITE-ProRule" id="PRU00169"/>
    </source>
</evidence>
<dbReference type="Gene3D" id="2.130.10.10">
    <property type="entry name" value="YVTN repeat-like/Quinoprotein amine dehydrogenase"/>
    <property type="match status" value="3"/>
</dbReference>
<dbReference type="InterPro" id="IPR036890">
    <property type="entry name" value="HATPase_C_sf"/>
</dbReference>
<accession>A0A1G7VHB4</accession>
<evidence type="ECO:0000256" key="6">
    <source>
        <dbReference type="ARBA" id="ARBA00022777"/>
    </source>
</evidence>
<protein>
    <recommendedName>
        <fullName evidence="2">histidine kinase</fullName>
        <ecNumber evidence="2">2.7.13.3</ecNumber>
    </recommendedName>
</protein>
<keyword evidence="4" id="KW-0808">Transferase</keyword>
<dbReference type="FunFam" id="3.30.565.10:FF:000037">
    <property type="entry name" value="Hybrid sensor histidine kinase/response regulator"/>
    <property type="match status" value="1"/>
</dbReference>
<dbReference type="GO" id="GO:0005524">
    <property type="term" value="F:ATP binding"/>
    <property type="evidence" value="ECO:0007669"/>
    <property type="project" value="UniProtKB-KW"/>
</dbReference>
<dbReference type="CDD" id="cd00156">
    <property type="entry name" value="REC"/>
    <property type="match status" value="1"/>
</dbReference>
<evidence type="ECO:0000256" key="1">
    <source>
        <dbReference type="ARBA" id="ARBA00000085"/>
    </source>
</evidence>
<evidence type="ECO:0000256" key="5">
    <source>
        <dbReference type="ARBA" id="ARBA00022741"/>
    </source>
</evidence>
<feature type="domain" description="HTH araC/xylS-type" evidence="12">
    <location>
        <begin position="1252"/>
        <end position="1351"/>
    </location>
</feature>
<evidence type="ECO:0000256" key="4">
    <source>
        <dbReference type="ARBA" id="ARBA00022679"/>
    </source>
</evidence>
<dbReference type="InterPro" id="IPR015943">
    <property type="entry name" value="WD40/YVTN_repeat-like_dom_sf"/>
</dbReference>
<dbReference type="Gene3D" id="1.10.10.60">
    <property type="entry name" value="Homeodomain-like"/>
    <property type="match status" value="1"/>
</dbReference>
<dbReference type="Gene3D" id="3.30.565.10">
    <property type="entry name" value="Histidine kinase-like ATPase, C-terminal domain"/>
    <property type="match status" value="1"/>
</dbReference>
<dbReference type="STRING" id="659014.SAMN04487996_12078"/>
<reference evidence="16" key="1">
    <citation type="submission" date="2016-10" db="EMBL/GenBank/DDBJ databases">
        <authorList>
            <person name="Varghese N."/>
            <person name="Submissions S."/>
        </authorList>
    </citation>
    <scope>NUCLEOTIDE SEQUENCE [LARGE SCALE GENOMIC DNA]</scope>
    <source>
        <strain evidence="16">DSM 25329</strain>
    </source>
</reference>
<dbReference type="Pfam" id="PF02518">
    <property type="entry name" value="HATPase_c"/>
    <property type="match status" value="1"/>
</dbReference>
<dbReference type="InterPro" id="IPR011123">
    <property type="entry name" value="Y_Y_Y"/>
</dbReference>
<dbReference type="Proteomes" id="UP000198748">
    <property type="component" value="Unassembled WGS sequence"/>
</dbReference>
<dbReference type="Gene3D" id="1.10.287.130">
    <property type="match status" value="1"/>
</dbReference>
<dbReference type="Pfam" id="PF12833">
    <property type="entry name" value="HTH_18"/>
    <property type="match status" value="1"/>
</dbReference>
<dbReference type="PANTHER" id="PTHR43547">
    <property type="entry name" value="TWO-COMPONENT HISTIDINE KINASE"/>
    <property type="match status" value="1"/>
</dbReference>
<dbReference type="Gene3D" id="2.60.40.10">
    <property type="entry name" value="Immunoglobulins"/>
    <property type="match status" value="1"/>
</dbReference>
<evidence type="ECO:0000313" key="16">
    <source>
        <dbReference type="Proteomes" id="UP000198748"/>
    </source>
</evidence>
<feature type="domain" description="Response regulatory" evidence="14">
    <location>
        <begin position="1105"/>
        <end position="1220"/>
    </location>
</feature>